<gene>
    <name evidence="1" type="ORF">BG006_003034</name>
</gene>
<dbReference type="AlphaFoldDB" id="A0A9P5SRT7"/>
<name>A0A9P5SRT7_9FUNG</name>
<reference evidence="1" key="1">
    <citation type="journal article" date="2020" name="Fungal Divers.">
        <title>Resolving the Mortierellaceae phylogeny through synthesis of multi-gene phylogenetics and phylogenomics.</title>
        <authorList>
            <person name="Vandepol N."/>
            <person name="Liber J."/>
            <person name="Desiro A."/>
            <person name="Na H."/>
            <person name="Kennedy M."/>
            <person name="Barry K."/>
            <person name="Grigoriev I.V."/>
            <person name="Miller A.N."/>
            <person name="O'Donnell K."/>
            <person name="Stajich J.E."/>
            <person name="Bonito G."/>
        </authorList>
    </citation>
    <scope>NUCLEOTIDE SEQUENCE</scope>
    <source>
        <strain evidence="1">NVP1</strain>
    </source>
</reference>
<sequence length="70" mass="8001">MDNSTALDVLYGFAYRYSDLKEIVLQYVFDNMPDLNAASQDPFAAFEGHPERHTLLTEVLQIVHKDKAQV</sequence>
<dbReference type="EMBL" id="JAAAUY010000178">
    <property type="protein sequence ID" value="KAF9333881.1"/>
    <property type="molecule type" value="Genomic_DNA"/>
</dbReference>
<organism evidence="1 2">
    <name type="scientific">Podila minutissima</name>
    <dbReference type="NCBI Taxonomy" id="64525"/>
    <lineage>
        <taxon>Eukaryota</taxon>
        <taxon>Fungi</taxon>
        <taxon>Fungi incertae sedis</taxon>
        <taxon>Mucoromycota</taxon>
        <taxon>Mortierellomycotina</taxon>
        <taxon>Mortierellomycetes</taxon>
        <taxon>Mortierellales</taxon>
        <taxon>Mortierellaceae</taxon>
        <taxon>Podila</taxon>
    </lineage>
</organism>
<comment type="caution">
    <text evidence="1">The sequence shown here is derived from an EMBL/GenBank/DDBJ whole genome shotgun (WGS) entry which is preliminary data.</text>
</comment>
<dbReference type="Proteomes" id="UP000696485">
    <property type="component" value="Unassembled WGS sequence"/>
</dbReference>
<proteinExistence type="predicted"/>
<accession>A0A9P5SRT7</accession>
<keyword evidence="2" id="KW-1185">Reference proteome</keyword>
<protein>
    <submittedName>
        <fullName evidence="1">Uncharacterized protein</fullName>
    </submittedName>
</protein>
<evidence type="ECO:0000313" key="1">
    <source>
        <dbReference type="EMBL" id="KAF9333881.1"/>
    </source>
</evidence>
<evidence type="ECO:0000313" key="2">
    <source>
        <dbReference type="Proteomes" id="UP000696485"/>
    </source>
</evidence>